<keyword evidence="2" id="KW-1185">Reference proteome</keyword>
<dbReference type="PANTHER" id="PTHR47510:SF3">
    <property type="entry name" value="ENDO_EXONUCLEASE_PHOSPHATASE DOMAIN-CONTAINING PROTEIN"/>
    <property type="match status" value="1"/>
</dbReference>
<name>A0A8S3SYU2_MYTED</name>
<dbReference type="EMBL" id="CAJPWZ010001792">
    <property type="protein sequence ID" value="CAG2223829.1"/>
    <property type="molecule type" value="Genomic_DNA"/>
</dbReference>
<evidence type="ECO:0000313" key="2">
    <source>
        <dbReference type="Proteomes" id="UP000683360"/>
    </source>
</evidence>
<comment type="caution">
    <text evidence="1">The sequence shown here is derived from an EMBL/GenBank/DDBJ whole genome shotgun (WGS) entry which is preliminary data.</text>
</comment>
<sequence>MGNCRSTSIPPLLNPNTNEISVGEKEKADLLNSYFCNISISSDDGVTPPDLPLRTQHSLDIDEITEDEIKDILKSLEIGKASGEDCTSISHQMLKYTSNSVCVPLSFIFNCSMRTSKFPSCWKDANVLAFFKKGDKSTVSNYCPIALNNLNKIYLAYILPLLEYACELWDRCCVRDSEKIERLQFEAARIITGLPQFASIESLLFETGWETLSSRRNRRKLCLFHKIHRNNVIEYLMDCISNYTEDNYYNTRNRSHYRVPRCRLDIFSKSFFPSSIRAWNLLPLDIRSIQSSPNFKNTIRRNDISFLVPKYYFIGNRMENILHTKLRHRCSPLKADLYRVNLVNDPSCECGCPLEDSIHFFLECPLYINFRNQFFKNIQHLADISIEHILFGTDEITVEQNTILFRNVHSYIRHTKRFFD</sequence>
<dbReference type="OrthoDB" id="6138349at2759"/>
<protein>
    <submittedName>
        <fullName evidence="1">Uncharacterized protein</fullName>
    </submittedName>
</protein>
<organism evidence="1 2">
    <name type="scientific">Mytilus edulis</name>
    <name type="common">Blue mussel</name>
    <dbReference type="NCBI Taxonomy" id="6550"/>
    <lineage>
        <taxon>Eukaryota</taxon>
        <taxon>Metazoa</taxon>
        <taxon>Spiralia</taxon>
        <taxon>Lophotrochozoa</taxon>
        <taxon>Mollusca</taxon>
        <taxon>Bivalvia</taxon>
        <taxon>Autobranchia</taxon>
        <taxon>Pteriomorphia</taxon>
        <taxon>Mytilida</taxon>
        <taxon>Mytiloidea</taxon>
        <taxon>Mytilidae</taxon>
        <taxon>Mytilinae</taxon>
        <taxon>Mytilus</taxon>
    </lineage>
</organism>
<gene>
    <name evidence="1" type="ORF">MEDL_37125</name>
</gene>
<evidence type="ECO:0000313" key="1">
    <source>
        <dbReference type="EMBL" id="CAG2223829.1"/>
    </source>
</evidence>
<dbReference type="AlphaFoldDB" id="A0A8S3SYU2"/>
<proteinExistence type="predicted"/>
<reference evidence="1" key="1">
    <citation type="submission" date="2021-03" db="EMBL/GenBank/DDBJ databases">
        <authorList>
            <person name="Bekaert M."/>
        </authorList>
    </citation>
    <scope>NUCLEOTIDE SEQUENCE</scope>
</reference>
<accession>A0A8S3SYU2</accession>
<dbReference type="Proteomes" id="UP000683360">
    <property type="component" value="Unassembled WGS sequence"/>
</dbReference>
<dbReference type="PANTHER" id="PTHR47510">
    <property type="entry name" value="REVERSE TRANSCRIPTASE DOMAIN-CONTAINING PROTEIN"/>
    <property type="match status" value="1"/>
</dbReference>